<sequence length="250" mass="28012">MRTTIRKTMVLLLVVATFTACAKSDSGDPNDAEEGYATGKVVNEAGKPIAGAKILLDNTVFYASYIHGSTKEDGTYRVKVEPGSWRTFAYVETTYNGRKYKMELFPDGTDAFSEDGAVRNFIWKLEGRMPWEAENYYGGFVMLRSGDGFYEDEKDIELVFTSVGPLIDGSAGRTLTVRYGEDKWQNRYELQDIPIGRYKVKATLKKIGANRALKVEDWDKQDGPKPEIQLDFLPDPPNRGHNSASIAIGY</sequence>
<evidence type="ECO:0000313" key="3">
    <source>
        <dbReference type="Proteomes" id="UP000215355"/>
    </source>
</evidence>
<reference evidence="2 3" key="1">
    <citation type="submission" date="2017-06" db="EMBL/GenBank/DDBJ databases">
        <authorList>
            <consortium name="Pathogen Informatics"/>
        </authorList>
    </citation>
    <scope>NUCLEOTIDE SEQUENCE [LARGE SCALE GENOMIC DNA]</scope>
    <source>
        <strain evidence="2 3">NCTC12149</strain>
    </source>
</reference>
<dbReference type="SUPFAM" id="SSF49464">
    <property type="entry name" value="Carboxypeptidase regulatory domain-like"/>
    <property type="match status" value="1"/>
</dbReference>
<protein>
    <recommendedName>
        <fullName evidence="4">Carboxypeptidase regulatory-like domain-containing protein</fullName>
    </recommendedName>
</protein>
<dbReference type="RefSeq" id="WP_139185482.1">
    <property type="nucleotide sequence ID" value="NZ_FNGK01000004.1"/>
</dbReference>
<dbReference type="KEGG" id="smiz:4412673_03603"/>
<proteinExistence type="predicted"/>
<dbReference type="Proteomes" id="UP000215355">
    <property type="component" value="Chromosome 1"/>
</dbReference>
<dbReference type="PROSITE" id="PS51257">
    <property type="entry name" value="PROKAR_LIPOPROTEIN"/>
    <property type="match status" value="1"/>
</dbReference>
<dbReference type="Gene3D" id="2.60.40.1120">
    <property type="entry name" value="Carboxypeptidase-like, regulatory domain"/>
    <property type="match status" value="1"/>
</dbReference>
<dbReference type="InterPro" id="IPR008969">
    <property type="entry name" value="CarboxyPept-like_regulatory"/>
</dbReference>
<feature type="signal peptide" evidence="1">
    <location>
        <begin position="1"/>
        <end position="22"/>
    </location>
</feature>
<name>A0AAJ4XEF0_9SPHI</name>
<evidence type="ECO:0000256" key="1">
    <source>
        <dbReference type="SAM" id="SignalP"/>
    </source>
</evidence>
<accession>A0AAJ4XEF0</accession>
<dbReference type="EMBL" id="LT906468">
    <property type="protein sequence ID" value="SNV60388.1"/>
    <property type="molecule type" value="Genomic_DNA"/>
</dbReference>
<evidence type="ECO:0000313" key="2">
    <source>
        <dbReference type="EMBL" id="SNV60388.1"/>
    </source>
</evidence>
<organism evidence="2 3">
    <name type="scientific">Sphingobacterium mizutaii</name>
    <dbReference type="NCBI Taxonomy" id="1010"/>
    <lineage>
        <taxon>Bacteria</taxon>
        <taxon>Pseudomonadati</taxon>
        <taxon>Bacteroidota</taxon>
        <taxon>Sphingobacteriia</taxon>
        <taxon>Sphingobacteriales</taxon>
        <taxon>Sphingobacteriaceae</taxon>
        <taxon>Sphingobacterium</taxon>
    </lineage>
</organism>
<feature type="chain" id="PRO_5042543601" description="Carboxypeptidase regulatory-like domain-containing protein" evidence="1">
    <location>
        <begin position="23"/>
        <end position="250"/>
    </location>
</feature>
<evidence type="ECO:0008006" key="4">
    <source>
        <dbReference type="Google" id="ProtNLM"/>
    </source>
</evidence>
<dbReference type="AlphaFoldDB" id="A0AAJ4XEF0"/>
<gene>
    <name evidence="2" type="ORF">SAMEA4412673_03603</name>
</gene>
<keyword evidence="1" id="KW-0732">Signal</keyword>